<reference evidence="3 4" key="1">
    <citation type="submission" date="2020-07" db="EMBL/GenBank/DDBJ databases">
        <title>non toxigenic Corynebacterium sp. nov from a clinical source.</title>
        <authorList>
            <person name="Bernier A.-M."/>
            <person name="Bernard K."/>
        </authorList>
    </citation>
    <scope>NUCLEOTIDE SEQUENCE [LARGE SCALE GENOMIC DNA]</scope>
    <source>
        <strain evidence="4">NML 93-0612</strain>
    </source>
</reference>
<dbReference type="Proteomes" id="UP000515570">
    <property type="component" value="Chromosome"/>
</dbReference>
<dbReference type="RefSeq" id="WP_182386461.1">
    <property type="nucleotide sequence ID" value="NZ_CP059833.1"/>
</dbReference>
<dbReference type="Pfam" id="PF11127">
    <property type="entry name" value="YgaP-like_TM"/>
    <property type="match status" value="1"/>
</dbReference>
<protein>
    <submittedName>
        <fullName evidence="3">DUF2892 domain-containing protein</fullName>
    </submittedName>
</protein>
<feature type="transmembrane region" description="Helical" evidence="1">
    <location>
        <begin position="34"/>
        <end position="58"/>
    </location>
</feature>
<keyword evidence="1" id="KW-0812">Transmembrane</keyword>
<evidence type="ECO:0000313" key="4">
    <source>
        <dbReference type="Proteomes" id="UP000515570"/>
    </source>
</evidence>
<keyword evidence="1" id="KW-0472">Membrane</keyword>
<keyword evidence="4" id="KW-1185">Reference proteome</keyword>
<proteinExistence type="predicted"/>
<feature type="domain" description="Inner membrane protein YgaP-like transmembrane" evidence="2">
    <location>
        <begin position="1"/>
        <end position="66"/>
    </location>
</feature>
<keyword evidence="1" id="KW-1133">Transmembrane helix</keyword>
<name>A0A7G5FG99_9CORY</name>
<dbReference type="InterPro" id="IPR021309">
    <property type="entry name" value="YgaP-like_TM"/>
</dbReference>
<sequence length="67" mass="7007">MIANEGTADRALRAVIALVAAVCATVFTQGVTQIVLWGVAAIMAITAVAGFCPLYRIIGIDTCKVKR</sequence>
<dbReference type="AlphaFoldDB" id="A0A7G5FG99"/>
<evidence type="ECO:0000313" key="3">
    <source>
        <dbReference type="EMBL" id="QMV85640.1"/>
    </source>
</evidence>
<organism evidence="3 4">
    <name type="scientific">Corynebacterium hindlerae</name>
    <dbReference type="NCBI Taxonomy" id="699041"/>
    <lineage>
        <taxon>Bacteria</taxon>
        <taxon>Bacillati</taxon>
        <taxon>Actinomycetota</taxon>
        <taxon>Actinomycetes</taxon>
        <taxon>Mycobacteriales</taxon>
        <taxon>Corynebacteriaceae</taxon>
        <taxon>Corynebacterium</taxon>
    </lineage>
</organism>
<evidence type="ECO:0000259" key="2">
    <source>
        <dbReference type="Pfam" id="PF11127"/>
    </source>
</evidence>
<feature type="transmembrane region" description="Helical" evidence="1">
    <location>
        <begin position="12"/>
        <end position="28"/>
    </location>
</feature>
<evidence type="ECO:0000256" key="1">
    <source>
        <dbReference type="SAM" id="Phobius"/>
    </source>
</evidence>
<gene>
    <name evidence="3" type="ORF">HW450_02515</name>
</gene>
<dbReference type="EMBL" id="CP059833">
    <property type="protein sequence ID" value="QMV85640.1"/>
    <property type="molecule type" value="Genomic_DNA"/>
</dbReference>
<accession>A0A7G5FG99</accession>